<dbReference type="PANTHER" id="PTHR11537">
    <property type="entry name" value="VOLTAGE-GATED POTASSIUM CHANNEL"/>
    <property type="match status" value="1"/>
</dbReference>
<sequence>MESGCIAFNLNGFRYEISKEKVYQTFGNSSKLTKQLSEFPLNKEIRVDRPRHVFEAILDYCNTGHLHIPRNVCTGAFVEEMEFWEIDPRCLERCCFHRYATYIRDRENLNYFLQSLQPNEEEISEKSSNMSLKQKVWRAVEGRAETVGSKTLQTNQTFLFQICGSVSLFFVVLTILNIALSTVQLSQMDSMGIHVGDKGSLMTEDTPTSFMDHREHSENHAVYISTFNTNISWENDTSLNNSTVEDTASFIFPDDAHQKILTTSQAQNSTMVHLYLEHIANAFFTVELIVRLFACPSIPRYFRDSFNILDFVLLVSSYGRYVVMIADKYGSNVDADFILYLQMFRVLRIVRFLKHVTAFQILCFSLKLGIRDLLMMCLFLTMGILIFSNFLYYMESSKDVPSIPDAWWFSIVTMTTVGFGDITPKTVTGKIIGGLCALTGVMMFSLIIPIFVNTFQHLYQYVALKERREVRYDAKQIGAVSMRDIEVRFQEL</sequence>
<dbReference type="PANTHER" id="PTHR11537:SF254">
    <property type="entry name" value="POTASSIUM VOLTAGE-GATED CHANNEL PROTEIN SHAB"/>
    <property type="match status" value="1"/>
</dbReference>
<evidence type="ECO:0000256" key="2">
    <source>
        <dbReference type="ARBA" id="ARBA00022448"/>
    </source>
</evidence>
<dbReference type="GO" id="GO:0001508">
    <property type="term" value="P:action potential"/>
    <property type="evidence" value="ECO:0007669"/>
    <property type="project" value="TreeGrafter"/>
</dbReference>
<dbReference type="SUPFAM" id="SSF81324">
    <property type="entry name" value="Voltage-gated potassium channels"/>
    <property type="match status" value="1"/>
</dbReference>
<dbReference type="InterPro" id="IPR028325">
    <property type="entry name" value="VG_K_chnl"/>
</dbReference>
<evidence type="ECO:0000256" key="12">
    <source>
        <dbReference type="SAM" id="Phobius"/>
    </source>
</evidence>
<dbReference type="InterPro" id="IPR011333">
    <property type="entry name" value="SKP1/BTB/POZ_sf"/>
</dbReference>
<evidence type="ECO:0000256" key="4">
    <source>
        <dbReference type="ARBA" id="ARBA00022692"/>
    </source>
</evidence>
<evidence type="ECO:0000313" key="16">
    <source>
        <dbReference type="Proteomes" id="UP001186944"/>
    </source>
</evidence>
<comment type="subcellular location">
    <subcellularLocation>
        <location evidence="1">Membrane</location>
        <topology evidence="1">Multi-pass membrane protein</topology>
    </subcellularLocation>
</comment>
<feature type="domain" description="Ion transport" evidence="13">
    <location>
        <begin position="266"/>
        <end position="460"/>
    </location>
</feature>
<feature type="domain" description="Potassium channel tetramerisation-type BTB" evidence="14">
    <location>
        <begin position="7"/>
        <end position="94"/>
    </location>
</feature>
<feature type="transmembrane region" description="Helical" evidence="12">
    <location>
        <begin position="373"/>
        <end position="394"/>
    </location>
</feature>
<dbReference type="PRINTS" id="PR00169">
    <property type="entry name" value="KCHANNEL"/>
</dbReference>
<dbReference type="Proteomes" id="UP001186944">
    <property type="component" value="Unassembled WGS sequence"/>
</dbReference>
<evidence type="ECO:0000256" key="6">
    <source>
        <dbReference type="ARBA" id="ARBA00022882"/>
    </source>
</evidence>
<dbReference type="Pfam" id="PF00520">
    <property type="entry name" value="Ion_trans"/>
    <property type="match status" value="1"/>
</dbReference>
<dbReference type="GO" id="GO:0005249">
    <property type="term" value="F:voltage-gated potassium channel activity"/>
    <property type="evidence" value="ECO:0007669"/>
    <property type="project" value="InterPro"/>
</dbReference>
<dbReference type="FunFam" id="1.10.287.70:FF:000028">
    <property type="entry name" value="potassium voltage-gated channel subfamily D member 3"/>
    <property type="match status" value="1"/>
</dbReference>
<keyword evidence="4 12" id="KW-0812">Transmembrane</keyword>
<keyword evidence="5" id="KW-0631">Potassium channel</keyword>
<dbReference type="InterPro" id="IPR005821">
    <property type="entry name" value="Ion_trans_dom"/>
</dbReference>
<dbReference type="Gene3D" id="3.30.710.10">
    <property type="entry name" value="Potassium Channel Kv1.1, Chain A"/>
    <property type="match status" value="1"/>
</dbReference>
<evidence type="ECO:0000256" key="8">
    <source>
        <dbReference type="ARBA" id="ARBA00022989"/>
    </source>
</evidence>
<dbReference type="Pfam" id="PF02214">
    <property type="entry name" value="BTB_2"/>
    <property type="match status" value="1"/>
</dbReference>
<keyword evidence="10 12" id="KW-0472">Membrane</keyword>
<evidence type="ECO:0000313" key="15">
    <source>
        <dbReference type="EMBL" id="KAK3105263.1"/>
    </source>
</evidence>
<keyword evidence="16" id="KW-1185">Reference proteome</keyword>
<feature type="transmembrane region" description="Helical" evidence="12">
    <location>
        <begin position="158"/>
        <end position="180"/>
    </location>
</feature>
<evidence type="ECO:0000259" key="13">
    <source>
        <dbReference type="Pfam" id="PF00520"/>
    </source>
</evidence>
<keyword evidence="3" id="KW-0633">Potassium transport</keyword>
<feature type="transmembrane region" description="Helical" evidence="12">
    <location>
        <begin position="431"/>
        <end position="452"/>
    </location>
</feature>
<evidence type="ECO:0000256" key="7">
    <source>
        <dbReference type="ARBA" id="ARBA00022958"/>
    </source>
</evidence>
<keyword evidence="8 12" id="KW-1133">Transmembrane helix</keyword>
<dbReference type="GO" id="GO:0008076">
    <property type="term" value="C:voltage-gated potassium channel complex"/>
    <property type="evidence" value="ECO:0007669"/>
    <property type="project" value="InterPro"/>
</dbReference>
<dbReference type="Gene3D" id="1.20.120.350">
    <property type="entry name" value="Voltage-gated potassium channels. Chain C"/>
    <property type="match status" value="1"/>
</dbReference>
<accession>A0AA89C459</accession>
<reference evidence="15" key="1">
    <citation type="submission" date="2019-08" db="EMBL/GenBank/DDBJ databases">
        <title>The improved chromosome-level genome for the pearl oyster Pinctada fucata martensii using PacBio sequencing and Hi-C.</title>
        <authorList>
            <person name="Zheng Z."/>
        </authorList>
    </citation>
    <scope>NUCLEOTIDE SEQUENCE</scope>
    <source>
        <strain evidence="15">ZZ-2019</strain>
        <tissue evidence="15">Adductor muscle</tissue>
    </source>
</reference>
<evidence type="ECO:0000256" key="10">
    <source>
        <dbReference type="ARBA" id="ARBA00023136"/>
    </source>
</evidence>
<evidence type="ECO:0000256" key="5">
    <source>
        <dbReference type="ARBA" id="ARBA00022826"/>
    </source>
</evidence>
<keyword evidence="9" id="KW-0406">Ion transport</keyword>
<dbReference type="SUPFAM" id="SSF54695">
    <property type="entry name" value="POZ domain"/>
    <property type="match status" value="1"/>
</dbReference>
<protein>
    <recommendedName>
        <fullName evidence="17">BTB domain-containing protein</fullName>
    </recommendedName>
</protein>
<dbReference type="AlphaFoldDB" id="A0AA89C459"/>
<dbReference type="InterPro" id="IPR027359">
    <property type="entry name" value="Volt_channel_dom_sf"/>
</dbReference>
<dbReference type="EMBL" id="VSWD01000004">
    <property type="protein sequence ID" value="KAK3105263.1"/>
    <property type="molecule type" value="Genomic_DNA"/>
</dbReference>
<dbReference type="Gene3D" id="1.10.287.70">
    <property type="match status" value="1"/>
</dbReference>
<gene>
    <name evidence="15" type="ORF">FSP39_021195</name>
</gene>
<evidence type="ECO:0000256" key="1">
    <source>
        <dbReference type="ARBA" id="ARBA00004141"/>
    </source>
</evidence>
<keyword evidence="6" id="KW-0851">Voltage-gated channel</keyword>
<evidence type="ECO:0008006" key="17">
    <source>
        <dbReference type="Google" id="ProtNLM"/>
    </source>
</evidence>
<keyword evidence="2" id="KW-0813">Transport</keyword>
<dbReference type="InterPro" id="IPR003131">
    <property type="entry name" value="T1-type_BTB"/>
</dbReference>
<evidence type="ECO:0000256" key="3">
    <source>
        <dbReference type="ARBA" id="ARBA00022538"/>
    </source>
</evidence>
<dbReference type="GO" id="GO:0051260">
    <property type="term" value="P:protein homooligomerization"/>
    <property type="evidence" value="ECO:0007669"/>
    <property type="project" value="InterPro"/>
</dbReference>
<evidence type="ECO:0000256" key="11">
    <source>
        <dbReference type="ARBA" id="ARBA00023303"/>
    </source>
</evidence>
<name>A0AA89C459_PINIB</name>
<organism evidence="15 16">
    <name type="scientific">Pinctada imbricata</name>
    <name type="common">Atlantic pearl-oyster</name>
    <name type="synonym">Pinctada martensii</name>
    <dbReference type="NCBI Taxonomy" id="66713"/>
    <lineage>
        <taxon>Eukaryota</taxon>
        <taxon>Metazoa</taxon>
        <taxon>Spiralia</taxon>
        <taxon>Lophotrochozoa</taxon>
        <taxon>Mollusca</taxon>
        <taxon>Bivalvia</taxon>
        <taxon>Autobranchia</taxon>
        <taxon>Pteriomorphia</taxon>
        <taxon>Pterioida</taxon>
        <taxon>Pterioidea</taxon>
        <taxon>Pteriidae</taxon>
        <taxon>Pinctada</taxon>
    </lineage>
</organism>
<evidence type="ECO:0000256" key="9">
    <source>
        <dbReference type="ARBA" id="ARBA00023065"/>
    </source>
</evidence>
<keyword evidence="7" id="KW-0630">Potassium</keyword>
<keyword evidence="11" id="KW-0407">Ion channel</keyword>
<proteinExistence type="predicted"/>
<comment type="caution">
    <text evidence="15">The sequence shown here is derived from an EMBL/GenBank/DDBJ whole genome shotgun (WGS) entry which is preliminary data.</text>
</comment>
<evidence type="ECO:0000259" key="14">
    <source>
        <dbReference type="Pfam" id="PF02214"/>
    </source>
</evidence>